<dbReference type="RefSeq" id="WP_008449363.1">
    <property type="nucleotide sequence ID" value="NZ_JRNU01000009.1"/>
</dbReference>
<comment type="similarity">
    <text evidence="2">Belongs to the HPPK family.</text>
</comment>
<evidence type="ECO:0000256" key="7">
    <source>
        <dbReference type="ARBA" id="ARBA00022777"/>
    </source>
</evidence>
<organism evidence="14 15">
    <name type="scientific">Prevotella amnii DNF00058</name>
    <dbReference type="NCBI Taxonomy" id="1401066"/>
    <lineage>
        <taxon>Bacteria</taxon>
        <taxon>Pseudomonadati</taxon>
        <taxon>Bacteroidota</taxon>
        <taxon>Bacteroidia</taxon>
        <taxon>Bacteroidales</taxon>
        <taxon>Prevotellaceae</taxon>
        <taxon>Prevotella</taxon>
    </lineage>
</organism>
<name>A0A096B0L7_9BACT</name>
<dbReference type="UniPathway" id="UPA00077">
    <property type="reaction ID" value="UER00155"/>
</dbReference>
<comment type="function">
    <text evidence="10">Catalyzes the transfer of pyrophosphate from adenosine triphosphate (ATP) to 6-hydroxymethyl-7,8-dihydropterin, an enzymatic step in folate biosynthesis pathway.</text>
</comment>
<gene>
    <name evidence="14" type="ORF">HMPREF9302_02675</name>
</gene>
<protein>
    <recommendedName>
        <fullName evidence="4">2-amino-4-hydroxy-6-hydroxymethyldihydropteridine pyrophosphokinase</fullName>
        <ecNumber evidence="3">2.7.6.3</ecNumber>
    </recommendedName>
    <alternativeName>
        <fullName evidence="11">6-hydroxymethyl-7,8-dihydropterin pyrophosphokinase</fullName>
    </alternativeName>
    <alternativeName>
        <fullName evidence="12">7,8-dihydro-6-hydroxymethylpterin-pyrophosphokinase</fullName>
    </alternativeName>
</protein>
<keyword evidence="7 14" id="KW-0418">Kinase</keyword>
<dbReference type="GO" id="GO:0003848">
    <property type="term" value="F:2-amino-4-hydroxy-6-hydroxymethyldihydropteridine diphosphokinase activity"/>
    <property type="evidence" value="ECO:0007669"/>
    <property type="project" value="UniProtKB-EC"/>
</dbReference>
<accession>A0A096B0L7</accession>
<sequence length="140" mass="15920">MIKTHITYLALGTNLGDKQGLMFAAIDKISKKIGDVICQSSFYETKAWGFKSKNTFLNACVKVKTSLSVWEVLAVTQSIERELGRIKKSVNGQYSDRTMDIDILLYDDININTTALTVPHPKMYERDFVMKPLKEIQHKS</sequence>
<dbReference type="GO" id="GO:0046656">
    <property type="term" value="P:folic acid biosynthetic process"/>
    <property type="evidence" value="ECO:0007669"/>
    <property type="project" value="UniProtKB-KW"/>
</dbReference>
<evidence type="ECO:0000256" key="2">
    <source>
        <dbReference type="ARBA" id="ARBA00005810"/>
    </source>
</evidence>
<evidence type="ECO:0000256" key="10">
    <source>
        <dbReference type="ARBA" id="ARBA00029409"/>
    </source>
</evidence>
<evidence type="ECO:0000256" key="4">
    <source>
        <dbReference type="ARBA" id="ARBA00016218"/>
    </source>
</evidence>
<dbReference type="PANTHER" id="PTHR43071:SF1">
    <property type="entry name" value="2-AMINO-4-HYDROXY-6-HYDROXYMETHYLDIHYDROPTERIDINE PYROPHOSPHOKINASE"/>
    <property type="match status" value="1"/>
</dbReference>
<dbReference type="GO" id="GO:0046654">
    <property type="term" value="P:tetrahydrofolate biosynthetic process"/>
    <property type="evidence" value="ECO:0007669"/>
    <property type="project" value="UniProtKB-UniPathway"/>
</dbReference>
<evidence type="ECO:0000313" key="15">
    <source>
        <dbReference type="Proteomes" id="UP000029614"/>
    </source>
</evidence>
<dbReference type="EMBL" id="JRNU01000009">
    <property type="protein sequence ID" value="KGF52650.1"/>
    <property type="molecule type" value="Genomic_DNA"/>
</dbReference>
<dbReference type="Proteomes" id="UP000029614">
    <property type="component" value="Unassembled WGS sequence"/>
</dbReference>
<evidence type="ECO:0000256" key="6">
    <source>
        <dbReference type="ARBA" id="ARBA00022741"/>
    </source>
</evidence>
<dbReference type="InterPro" id="IPR035907">
    <property type="entry name" value="Hppk_sf"/>
</dbReference>
<evidence type="ECO:0000256" key="5">
    <source>
        <dbReference type="ARBA" id="ARBA00022679"/>
    </source>
</evidence>
<dbReference type="NCBIfam" id="TIGR01498">
    <property type="entry name" value="folK"/>
    <property type="match status" value="1"/>
</dbReference>
<dbReference type="AlphaFoldDB" id="A0A096B0L7"/>
<evidence type="ECO:0000256" key="8">
    <source>
        <dbReference type="ARBA" id="ARBA00022840"/>
    </source>
</evidence>
<dbReference type="SUPFAM" id="SSF55083">
    <property type="entry name" value="6-hydroxymethyl-7,8-dihydropterin pyrophosphokinase, HPPK"/>
    <property type="match status" value="1"/>
</dbReference>
<dbReference type="EC" id="2.7.6.3" evidence="3"/>
<evidence type="ECO:0000313" key="14">
    <source>
        <dbReference type="EMBL" id="KGF52650.1"/>
    </source>
</evidence>
<dbReference type="PANTHER" id="PTHR43071">
    <property type="entry name" value="2-AMINO-4-HYDROXY-6-HYDROXYMETHYLDIHYDROPTERIDINE PYROPHOSPHOKINASE"/>
    <property type="match status" value="1"/>
</dbReference>
<keyword evidence="15" id="KW-1185">Reference proteome</keyword>
<dbReference type="OrthoDB" id="9808041at2"/>
<reference evidence="14 15" key="1">
    <citation type="submission" date="2014-07" db="EMBL/GenBank/DDBJ databases">
        <authorList>
            <person name="McCorrison J."/>
            <person name="Sanka R."/>
            <person name="Torralba M."/>
            <person name="Gillis M."/>
            <person name="Haft D.H."/>
            <person name="Methe B."/>
            <person name="Sutton G."/>
            <person name="Nelson K.E."/>
        </authorList>
    </citation>
    <scope>NUCLEOTIDE SEQUENCE [LARGE SCALE GENOMIC DNA]</scope>
    <source>
        <strain evidence="14 15">DNF00058</strain>
    </source>
</reference>
<evidence type="ECO:0000256" key="12">
    <source>
        <dbReference type="ARBA" id="ARBA00033413"/>
    </source>
</evidence>
<dbReference type="GO" id="GO:0005524">
    <property type="term" value="F:ATP binding"/>
    <property type="evidence" value="ECO:0007669"/>
    <property type="project" value="UniProtKB-KW"/>
</dbReference>
<keyword evidence="6" id="KW-0547">Nucleotide-binding</keyword>
<evidence type="ECO:0000256" key="9">
    <source>
        <dbReference type="ARBA" id="ARBA00022909"/>
    </source>
</evidence>
<keyword evidence="9" id="KW-0289">Folate biosynthesis</keyword>
<dbReference type="Pfam" id="PF01288">
    <property type="entry name" value="HPPK"/>
    <property type="match status" value="1"/>
</dbReference>
<evidence type="ECO:0000256" key="1">
    <source>
        <dbReference type="ARBA" id="ARBA00005051"/>
    </source>
</evidence>
<dbReference type="InterPro" id="IPR000550">
    <property type="entry name" value="Hppk"/>
</dbReference>
<dbReference type="Gene3D" id="3.30.70.560">
    <property type="entry name" value="7,8-Dihydro-6-hydroxymethylpterin-pyrophosphokinase HPPK"/>
    <property type="match status" value="1"/>
</dbReference>
<comment type="pathway">
    <text evidence="1">Cofactor biosynthesis; tetrahydrofolate biosynthesis; 2-amino-4-hydroxy-6-hydroxymethyl-7,8-dihydropteridine diphosphate from 7,8-dihydroneopterin triphosphate: step 4/4.</text>
</comment>
<keyword evidence="8" id="KW-0067">ATP-binding</keyword>
<feature type="domain" description="7,8-dihydro-6-hydroxymethylpterin-pyrophosphokinase" evidence="13">
    <location>
        <begin position="8"/>
        <end position="137"/>
    </location>
</feature>
<evidence type="ECO:0000259" key="13">
    <source>
        <dbReference type="Pfam" id="PF01288"/>
    </source>
</evidence>
<dbReference type="GO" id="GO:0016301">
    <property type="term" value="F:kinase activity"/>
    <property type="evidence" value="ECO:0007669"/>
    <property type="project" value="UniProtKB-KW"/>
</dbReference>
<comment type="caution">
    <text evidence="14">The sequence shown here is derived from an EMBL/GenBank/DDBJ whole genome shotgun (WGS) entry which is preliminary data.</text>
</comment>
<evidence type="ECO:0000256" key="11">
    <source>
        <dbReference type="ARBA" id="ARBA00029766"/>
    </source>
</evidence>
<dbReference type="CDD" id="cd00483">
    <property type="entry name" value="HPPK"/>
    <property type="match status" value="1"/>
</dbReference>
<keyword evidence="5" id="KW-0808">Transferase</keyword>
<proteinExistence type="inferred from homology"/>
<evidence type="ECO:0000256" key="3">
    <source>
        <dbReference type="ARBA" id="ARBA00013253"/>
    </source>
</evidence>